<gene>
    <name evidence="3" type="ORF">SCLCIDRAFT_1214093</name>
</gene>
<dbReference type="EMBL" id="KN822033">
    <property type="protein sequence ID" value="KIM63700.1"/>
    <property type="molecule type" value="Genomic_DNA"/>
</dbReference>
<feature type="coiled-coil region" evidence="1">
    <location>
        <begin position="3"/>
        <end position="110"/>
    </location>
</feature>
<protein>
    <submittedName>
        <fullName evidence="3">Uncharacterized protein</fullName>
    </submittedName>
</protein>
<feature type="compositionally biased region" description="Low complexity" evidence="2">
    <location>
        <begin position="660"/>
        <end position="684"/>
    </location>
</feature>
<reference evidence="4" key="2">
    <citation type="submission" date="2015-01" db="EMBL/GenBank/DDBJ databases">
        <title>Evolutionary Origins and Diversification of the Mycorrhizal Mutualists.</title>
        <authorList>
            <consortium name="DOE Joint Genome Institute"/>
            <consortium name="Mycorrhizal Genomics Consortium"/>
            <person name="Kohler A."/>
            <person name="Kuo A."/>
            <person name="Nagy L.G."/>
            <person name="Floudas D."/>
            <person name="Copeland A."/>
            <person name="Barry K.W."/>
            <person name="Cichocki N."/>
            <person name="Veneault-Fourrey C."/>
            <person name="LaButti K."/>
            <person name="Lindquist E.A."/>
            <person name="Lipzen A."/>
            <person name="Lundell T."/>
            <person name="Morin E."/>
            <person name="Murat C."/>
            <person name="Riley R."/>
            <person name="Ohm R."/>
            <person name="Sun H."/>
            <person name="Tunlid A."/>
            <person name="Henrissat B."/>
            <person name="Grigoriev I.V."/>
            <person name="Hibbett D.S."/>
            <person name="Martin F."/>
        </authorList>
    </citation>
    <scope>NUCLEOTIDE SEQUENCE [LARGE SCALE GENOMIC DNA]</scope>
    <source>
        <strain evidence="4">Foug A</strain>
    </source>
</reference>
<keyword evidence="4" id="KW-1185">Reference proteome</keyword>
<evidence type="ECO:0000313" key="3">
    <source>
        <dbReference type="EMBL" id="KIM63700.1"/>
    </source>
</evidence>
<feature type="region of interest" description="Disordered" evidence="2">
    <location>
        <begin position="146"/>
        <end position="172"/>
    </location>
</feature>
<dbReference type="OrthoDB" id="4088568at2759"/>
<evidence type="ECO:0000313" key="4">
    <source>
        <dbReference type="Proteomes" id="UP000053989"/>
    </source>
</evidence>
<organism evidence="3 4">
    <name type="scientific">Scleroderma citrinum Foug A</name>
    <dbReference type="NCBI Taxonomy" id="1036808"/>
    <lineage>
        <taxon>Eukaryota</taxon>
        <taxon>Fungi</taxon>
        <taxon>Dikarya</taxon>
        <taxon>Basidiomycota</taxon>
        <taxon>Agaricomycotina</taxon>
        <taxon>Agaricomycetes</taxon>
        <taxon>Agaricomycetidae</taxon>
        <taxon>Boletales</taxon>
        <taxon>Sclerodermatineae</taxon>
        <taxon>Sclerodermataceae</taxon>
        <taxon>Scleroderma</taxon>
    </lineage>
</organism>
<dbReference type="HOGENOM" id="CLU_008847_0_0_1"/>
<dbReference type="InParanoid" id="A0A0C3DSV5"/>
<proteinExistence type="predicted"/>
<dbReference type="AlphaFoldDB" id="A0A0C3DSV5"/>
<sequence length="747" mass="82316">MRLVAIEDRADKLQAEIRRLQGNLEMRRARRLESSESLLQEVHTRLEELQNSHIRKSAIEDNAEVSRVLESLVADNEALKTDNEQLHNLLSESREDIQALQAQVEEQKILPPPIRITEVEAPPKHACTESGLSSLVRDSLLLSSAKRPASMEPGSRCGYEPLTPETNRRPLSPAESLLVSAPKGSFPTYPHSYYPSSQFSFDTEESEYDQELLLAHQATKAVQTDCWLGGNPTAPLAPSYIDQYSYSPCLQDGRSDSSSLFDGQASPMSNLLERTMSLLHRMSQADALTLTNRLKRQHLRGADVKHLSRTTVGNIISELAQLRTQYRVFLEDEKMTLLCTRRDLRGLFKLFKDAFNEMGQMRVALNDVILEPSIASRVSEMALDPARVEAMERERESSGSVLGLNWMAPFSKLFGASLHDLGSQLTTSPSRRISRGRAELRHPRPVVPKIGPALAATTTTVNVEFSGAGAARSVTNVFSSPPITAAVATKIQPPDLNPHPQTPTAATATTSNVRSVMDIFAGAPRDDTSDPWVVLPRVPRRVQSTYFRSNVLDNGSATVGKTTAMKRHVSHMSRDVDAVLDAGIICRNGLEEENTDHTLHRRGLSDSSIRSFVNHAEDADPSDQRRPFLEHRSVLQTLSRTVQNFKQVASHTISGVTGATTVATPSSSSGVSSVPERRSLSSSEGPDVPQQRPPRSTTPFSLLPNLPSWRGAGSILDPLNSVPPGHFVNSLREEPTIHRHLAQGRDI</sequence>
<reference evidence="3 4" key="1">
    <citation type="submission" date="2014-04" db="EMBL/GenBank/DDBJ databases">
        <authorList>
            <consortium name="DOE Joint Genome Institute"/>
            <person name="Kuo A."/>
            <person name="Kohler A."/>
            <person name="Nagy L.G."/>
            <person name="Floudas D."/>
            <person name="Copeland A."/>
            <person name="Barry K.W."/>
            <person name="Cichocki N."/>
            <person name="Veneault-Fourrey C."/>
            <person name="LaButti K."/>
            <person name="Lindquist E.A."/>
            <person name="Lipzen A."/>
            <person name="Lundell T."/>
            <person name="Morin E."/>
            <person name="Murat C."/>
            <person name="Sun H."/>
            <person name="Tunlid A."/>
            <person name="Henrissat B."/>
            <person name="Grigoriev I.V."/>
            <person name="Hibbett D.S."/>
            <person name="Martin F."/>
            <person name="Nordberg H.P."/>
            <person name="Cantor M.N."/>
            <person name="Hua S.X."/>
        </authorList>
    </citation>
    <scope>NUCLEOTIDE SEQUENCE [LARGE SCALE GENOMIC DNA]</scope>
    <source>
        <strain evidence="3 4">Foug A</strain>
    </source>
</reference>
<evidence type="ECO:0000256" key="2">
    <source>
        <dbReference type="SAM" id="MobiDB-lite"/>
    </source>
</evidence>
<dbReference type="STRING" id="1036808.A0A0C3DSV5"/>
<feature type="region of interest" description="Disordered" evidence="2">
    <location>
        <begin position="660"/>
        <end position="704"/>
    </location>
</feature>
<name>A0A0C3DSV5_9AGAM</name>
<dbReference type="Proteomes" id="UP000053989">
    <property type="component" value="Unassembled WGS sequence"/>
</dbReference>
<evidence type="ECO:0000256" key="1">
    <source>
        <dbReference type="SAM" id="Coils"/>
    </source>
</evidence>
<keyword evidence="1" id="KW-0175">Coiled coil</keyword>
<accession>A0A0C3DSV5</accession>